<feature type="compositionally biased region" description="Polar residues" evidence="1">
    <location>
        <begin position="9"/>
        <end position="24"/>
    </location>
</feature>
<feature type="region of interest" description="Disordered" evidence="1">
    <location>
        <begin position="1"/>
        <end position="42"/>
    </location>
</feature>
<reference evidence="2 3" key="2">
    <citation type="submission" date="2021-10" db="EMBL/GenBank/DDBJ databases">
        <authorList>
            <person name="Piombo E."/>
        </authorList>
    </citation>
    <scope>NUCLEOTIDE SEQUENCE [LARGE SCALE GENOMIC DNA]</scope>
</reference>
<feature type="compositionally biased region" description="Low complexity" evidence="1">
    <location>
        <begin position="25"/>
        <end position="37"/>
    </location>
</feature>
<dbReference type="EMBL" id="CABFNO020001317">
    <property type="protein sequence ID" value="CAG9980404.1"/>
    <property type="molecule type" value="Genomic_DNA"/>
</dbReference>
<keyword evidence="3" id="KW-1185">Reference proteome</keyword>
<accession>A0A9N9U7F8</accession>
<sequence>MPYAFVQYTDDSAQDQAVNATAPDSSSNSVDLPSSGSMKTRKCPEINDERRCTYVQHKERELSKALPLHARSTSPTPARREALSMLPAITSSSPE</sequence>
<feature type="region of interest" description="Disordered" evidence="1">
    <location>
        <begin position="63"/>
        <end position="95"/>
    </location>
</feature>
<evidence type="ECO:0000313" key="2">
    <source>
        <dbReference type="EMBL" id="CAG9980404.1"/>
    </source>
</evidence>
<comment type="caution">
    <text evidence="2">The sequence shown here is derived from an EMBL/GenBank/DDBJ whole genome shotgun (WGS) entry which is preliminary data.</text>
</comment>
<gene>
    <name evidence="2" type="ORF">CBYS24578_00007367</name>
</gene>
<evidence type="ECO:0000256" key="1">
    <source>
        <dbReference type="SAM" id="MobiDB-lite"/>
    </source>
</evidence>
<dbReference type="AlphaFoldDB" id="A0A9N9U7F8"/>
<organism evidence="2 3">
    <name type="scientific">Clonostachys byssicola</name>
    <dbReference type="NCBI Taxonomy" id="160290"/>
    <lineage>
        <taxon>Eukaryota</taxon>
        <taxon>Fungi</taxon>
        <taxon>Dikarya</taxon>
        <taxon>Ascomycota</taxon>
        <taxon>Pezizomycotina</taxon>
        <taxon>Sordariomycetes</taxon>
        <taxon>Hypocreomycetidae</taxon>
        <taxon>Hypocreales</taxon>
        <taxon>Bionectriaceae</taxon>
        <taxon>Clonostachys</taxon>
    </lineage>
</organism>
<evidence type="ECO:0000313" key="3">
    <source>
        <dbReference type="Proteomes" id="UP000754883"/>
    </source>
</evidence>
<proteinExistence type="predicted"/>
<protein>
    <submittedName>
        <fullName evidence="2">Uncharacterized protein</fullName>
    </submittedName>
</protein>
<reference evidence="3" key="1">
    <citation type="submission" date="2019-06" db="EMBL/GenBank/DDBJ databases">
        <authorList>
            <person name="Broberg M."/>
        </authorList>
    </citation>
    <scope>NUCLEOTIDE SEQUENCE [LARGE SCALE GENOMIC DNA]</scope>
</reference>
<dbReference type="Proteomes" id="UP000754883">
    <property type="component" value="Unassembled WGS sequence"/>
</dbReference>
<name>A0A9N9U7F8_9HYPO</name>